<evidence type="ECO:0000313" key="8">
    <source>
        <dbReference type="EMBL" id="EQD64809.1"/>
    </source>
</evidence>
<reference evidence="8" key="1">
    <citation type="submission" date="2013-08" db="EMBL/GenBank/DDBJ databases">
        <authorList>
            <person name="Mendez C."/>
            <person name="Richter M."/>
            <person name="Ferrer M."/>
            <person name="Sanchez J."/>
        </authorList>
    </citation>
    <scope>NUCLEOTIDE SEQUENCE</scope>
</reference>
<keyword evidence="3" id="KW-0479">Metal-binding</keyword>
<evidence type="ECO:0000256" key="4">
    <source>
        <dbReference type="ARBA" id="ARBA00022801"/>
    </source>
</evidence>
<dbReference type="EMBL" id="AUZX01006201">
    <property type="protein sequence ID" value="EQD64809.1"/>
    <property type="molecule type" value="Genomic_DNA"/>
</dbReference>
<dbReference type="GO" id="GO:0004540">
    <property type="term" value="F:RNA nuclease activity"/>
    <property type="evidence" value="ECO:0007669"/>
    <property type="project" value="InterPro"/>
</dbReference>
<dbReference type="SUPFAM" id="SSF88723">
    <property type="entry name" value="PIN domain-like"/>
    <property type="match status" value="1"/>
</dbReference>
<dbReference type="GO" id="GO:0016788">
    <property type="term" value="F:hydrolase activity, acting on ester bonds"/>
    <property type="evidence" value="ECO:0007669"/>
    <property type="project" value="InterPro"/>
</dbReference>
<keyword evidence="2" id="KW-0540">Nuclease</keyword>
<dbReference type="GO" id="GO:0045926">
    <property type="term" value="P:negative regulation of growth"/>
    <property type="evidence" value="ECO:0007669"/>
    <property type="project" value="UniProtKB-ARBA"/>
</dbReference>
<evidence type="ECO:0000256" key="1">
    <source>
        <dbReference type="ARBA" id="ARBA00022649"/>
    </source>
</evidence>
<keyword evidence="4" id="KW-0378">Hydrolase</keyword>
<keyword evidence="1" id="KW-1277">Toxin-antitoxin system</keyword>
<dbReference type="NCBIfam" id="TIGR00028">
    <property type="entry name" value="Mtu_PIN_fam"/>
    <property type="match status" value="1"/>
</dbReference>
<comment type="caution">
    <text evidence="8">The sequence shown here is derived from an EMBL/GenBank/DDBJ whole genome shotgun (WGS) entry which is preliminary data.</text>
</comment>
<name>T1CFE2_9ZZZZ</name>
<dbReference type="InterPro" id="IPR029060">
    <property type="entry name" value="PIN-like_dom_sf"/>
</dbReference>
<gene>
    <name evidence="8" type="ORF">B1A_08697</name>
    <name evidence="7" type="ORF">B1B_11202</name>
    <name evidence="6" type="ORF">B2A_15233</name>
</gene>
<dbReference type="AlphaFoldDB" id="T1CFE2"/>
<evidence type="ECO:0000313" key="7">
    <source>
        <dbReference type="EMBL" id="EQD50545.1"/>
    </source>
</evidence>
<dbReference type="InterPro" id="IPR006226">
    <property type="entry name" value="Mtu_PIN"/>
</dbReference>
<dbReference type="InterPro" id="IPR022907">
    <property type="entry name" value="VapC_family"/>
</dbReference>
<dbReference type="HAMAP" id="MF_00265">
    <property type="entry name" value="VapC_Nob1"/>
    <property type="match status" value="1"/>
</dbReference>
<dbReference type="EMBL" id="AUZZ01011084">
    <property type="protein sequence ID" value="EQD27451.1"/>
    <property type="molecule type" value="Genomic_DNA"/>
</dbReference>
<evidence type="ECO:0000256" key="2">
    <source>
        <dbReference type="ARBA" id="ARBA00022722"/>
    </source>
</evidence>
<dbReference type="InterPro" id="IPR002716">
    <property type="entry name" value="PIN_dom"/>
</dbReference>
<dbReference type="Gene3D" id="3.40.50.1010">
    <property type="entry name" value="5'-nuclease"/>
    <property type="match status" value="1"/>
</dbReference>
<evidence type="ECO:0000256" key="3">
    <source>
        <dbReference type="ARBA" id="ARBA00022723"/>
    </source>
</evidence>
<sequence length="150" mass="16680">MIAVDTNILVYAHRPDYAQLHALALTAMNALANSRRPWAIPWPCVHEFVGNVTNRRIYKTPTSLAMALQAVSVWLASDQVQLLHESPGHFLTLSELCVDADICGSQIHDARIAAICVDHGVSQLWTADRDFSRFHARLPVSNPLKSSFHV</sequence>
<dbReference type="EMBL" id="AUZY01007253">
    <property type="protein sequence ID" value="EQD50545.1"/>
    <property type="molecule type" value="Genomic_DNA"/>
</dbReference>
<organism evidence="8">
    <name type="scientific">mine drainage metagenome</name>
    <dbReference type="NCBI Taxonomy" id="410659"/>
    <lineage>
        <taxon>unclassified sequences</taxon>
        <taxon>metagenomes</taxon>
        <taxon>ecological metagenomes</taxon>
    </lineage>
</organism>
<evidence type="ECO:0000259" key="5">
    <source>
        <dbReference type="Pfam" id="PF01850"/>
    </source>
</evidence>
<dbReference type="Pfam" id="PF01850">
    <property type="entry name" value="PIN"/>
    <property type="match status" value="1"/>
</dbReference>
<evidence type="ECO:0000313" key="6">
    <source>
        <dbReference type="EMBL" id="EQD27451.1"/>
    </source>
</evidence>
<feature type="domain" description="PIN" evidence="5">
    <location>
        <begin position="2"/>
        <end position="134"/>
    </location>
</feature>
<accession>T1CFE2</accession>
<proteinExistence type="inferred from homology"/>
<protein>
    <recommendedName>
        <fullName evidence="5">PIN domain-containing protein</fullName>
    </recommendedName>
</protein>
<reference evidence="8" key="2">
    <citation type="journal article" date="2014" name="ISME J.">
        <title>Microbial stratification in low pH oxic and suboxic macroscopic growths along an acid mine drainage.</title>
        <authorList>
            <person name="Mendez-Garcia C."/>
            <person name="Mesa V."/>
            <person name="Sprenger R.R."/>
            <person name="Richter M."/>
            <person name="Diez M.S."/>
            <person name="Solano J."/>
            <person name="Bargiela R."/>
            <person name="Golyshina O.V."/>
            <person name="Manteca A."/>
            <person name="Ramos J.L."/>
            <person name="Gallego J.R."/>
            <person name="Llorente I."/>
            <person name="Martins Dos Santos V.A."/>
            <person name="Jensen O.N."/>
            <person name="Pelaez A.I."/>
            <person name="Sanchez J."/>
            <person name="Ferrer M."/>
        </authorList>
    </citation>
    <scope>NUCLEOTIDE SEQUENCE</scope>
</reference>
<dbReference type="GO" id="GO:0046872">
    <property type="term" value="F:metal ion binding"/>
    <property type="evidence" value="ECO:0007669"/>
    <property type="project" value="UniProtKB-KW"/>
</dbReference>